<comment type="function">
    <text evidence="1 8">Specific class of high-redox-potential 4Fe-4S ferredoxins. Functions in anaerobic electron transport in most purple and in some other photosynthetic bacteria and in at least one genus (Paracoccus) of halophilic, denitrifying bacteria.</text>
</comment>
<protein>
    <recommendedName>
        <fullName evidence="8">High-potential iron-sulfur protein</fullName>
        <shortName evidence="8">HiPIP</shortName>
    </recommendedName>
</protein>
<evidence type="ECO:0000259" key="10">
    <source>
        <dbReference type="PROSITE" id="PS51373"/>
    </source>
</evidence>
<evidence type="ECO:0000256" key="4">
    <source>
        <dbReference type="ARBA" id="ARBA00022723"/>
    </source>
</evidence>
<evidence type="ECO:0000256" key="5">
    <source>
        <dbReference type="ARBA" id="ARBA00022982"/>
    </source>
</evidence>
<dbReference type="RefSeq" id="WP_092703800.1">
    <property type="nucleotide sequence ID" value="NZ_FOSR01000008.1"/>
</dbReference>
<dbReference type="InterPro" id="IPR036369">
    <property type="entry name" value="HIPIP_sf"/>
</dbReference>
<dbReference type="InterPro" id="IPR000170">
    <property type="entry name" value="High_potential_FeS_prot"/>
</dbReference>
<evidence type="ECO:0000256" key="8">
    <source>
        <dbReference type="RuleBase" id="RU000620"/>
    </source>
</evidence>
<comment type="subunit">
    <text evidence="8">Homodimer.</text>
</comment>
<dbReference type="SUPFAM" id="SSF57652">
    <property type="entry name" value="HIPIP (high potential iron protein)"/>
    <property type="match status" value="1"/>
</dbReference>
<keyword evidence="3 8" id="KW-0004">4Fe-4S</keyword>
<feature type="signal peptide" evidence="9">
    <location>
        <begin position="1"/>
        <end position="32"/>
    </location>
</feature>
<evidence type="ECO:0000256" key="3">
    <source>
        <dbReference type="ARBA" id="ARBA00022485"/>
    </source>
</evidence>
<evidence type="ECO:0000313" key="11">
    <source>
        <dbReference type="EMBL" id="SFK89237.1"/>
    </source>
</evidence>
<reference evidence="12" key="1">
    <citation type="submission" date="2016-10" db="EMBL/GenBank/DDBJ databases">
        <authorList>
            <person name="Varghese N."/>
            <person name="Submissions S."/>
        </authorList>
    </citation>
    <scope>NUCLEOTIDE SEQUENCE [LARGE SCALE GENOMIC DNA]</scope>
    <source>
        <strain evidence="12">MO64</strain>
    </source>
</reference>
<keyword evidence="4 8" id="KW-0479">Metal-binding</keyword>
<feature type="chain" id="PRO_5011458975" description="High-potential iron-sulfur protein" evidence="9">
    <location>
        <begin position="33"/>
        <end position="103"/>
    </location>
</feature>
<gene>
    <name evidence="11" type="ORF">SAMN05192579_108122</name>
</gene>
<keyword evidence="12" id="KW-1185">Reference proteome</keyword>
<dbReference type="GO" id="GO:0046872">
    <property type="term" value="F:metal ion binding"/>
    <property type="evidence" value="ECO:0007669"/>
    <property type="project" value="UniProtKB-KW"/>
</dbReference>
<dbReference type="GO" id="GO:0009055">
    <property type="term" value="F:electron transfer activity"/>
    <property type="evidence" value="ECO:0007669"/>
    <property type="project" value="InterPro"/>
</dbReference>
<keyword evidence="6 8" id="KW-0408">Iron</keyword>
<comment type="similarity">
    <text evidence="8">Belongs to the high-potential iron-sulfur protein (HiPIP) family.</text>
</comment>
<dbReference type="GO" id="GO:0019646">
    <property type="term" value="P:aerobic electron transport chain"/>
    <property type="evidence" value="ECO:0007669"/>
    <property type="project" value="InterPro"/>
</dbReference>
<keyword evidence="2 8" id="KW-0813">Transport</keyword>
<dbReference type="Pfam" id="PF01355">
    <property type="entry name" value="HIPIP"/>
    <property type="match status" value="1"/>
</dbReference>
<evidence type="ECO:0000256" key="2">
    <source>
        <dbReference type="ARBA" id="ARBA00022448"/>
    </source>
</evidence>
<proteinExistence type="inferred from homology"/>
<evidence type="ECO:0000256" key="7">
    <source>
        <dbReference type="ARBA" id="ARBA00023014"/>
    </source>
</evidence>
<dbReference type="PROSITE" id="PS51318">
    <property type="entry name" value="TAT"/>
    <property type="match status" value="1"/>
</dbReference>
<keyword evidence="7 8" id="KW-0411">Iron-sulfur</keyword>
<keyword evidence="5 8" id="KW-0249">Electron transport</keyword>
<dbReference type="GO" id="GO:0051539">
    <property type="term" value="F:4 iron, 4 sulfur cluster binding"/>
    <property type="evidence" value="ECO:0007669"/>
    <property type="project" value="UniProtKB-KW"/>
</dbReference>
<keyword evidence="9" id="KW-0732">Signal</keyword>
<dbReference type="AlphaFoldDB" id="A0A1I4DA43"/>
<organism evidence="11 12">
    <name type="scientific">Rhodanobacter glycinis</name>
    <dbReference type="NCBI Taxonomy" id="582702"/>
    <lineage>
        <taxon>Bacteria</taxon>
        <taxon>Pseudomonadati</taxon>
        <taxon>Pseudomonadota</taxon>
        <taxon>Gammaproteobacteria</taxon>
        <taxon>Lysobacterales</taxon>
        <taxon>Rhodanobacteraceae</taxon>
        <taxon>Rhodanobacter</taxon>
    </lineage>
</organism>
<dbReference type="EMBL" id="FOSR01000008">
    <property type="protein sequence ID" value="SFK89237.1"/>
    <property type="molecule type" value="Genomic_DNA"/>
</dbReference>
<accession>A0A1I4DA43</accession>
<dbReference type="PROSITE" id="PS51373">
    <property type="entry name" value="HIPIP"/>
    <property type="match status" value="1"/>
</dbReference>
<feature type="domain" description="High potential iron-sulfur proteins family profile" evidence="10">
    <location>
        <begin position="36"/>
        <end position="103"/>
    </location>
</feature>
<name>A0A1I4DA43_9GAMM</name>
<evidence type="ECO:0000256" key="6">
    <source>
        <dbReference type="ARBA" id="ARBA00023004"/>
    </source>
</evidence>
<dbReference type="Gene3D" id="4.10.490.10">
    <property type="entry name" value="High potential iron-sulphur protein"/>
    <property type="match status" value="1"/>
</dbReference>
<dbReference type="InterPro" id="IPR006311">
    <property type="entry name" value="TAT_signal"/>
</dbReference>
<evidence type="ECO:0000256" key="9">
    <source>
        <dbReference type="SAM" id="SignalP"/>
    </source>
</evidence>
<evidence type="ECO:0000256" key="1">
    <source>
        <dbReference type="ARBA" id="ARBA00002137"/>
    </source>
</evidence>
<evidence type="ECO:0000313" key="12">
    <source>
        <dbReference type="Proteomes" id="UP000198725"/>
    </source>
</evidence>
<sequence length="103" mass="10519">MTDSFNPVISRRLMLRHIAVAAGAVASLPLLARPALARADAAPASGTAAKSALQYQDHPKGTSACANCANYIPGKDPKADGRCIIVAGDISPKGWCLAYAGNG</sequence>
<dbReference type="Proteomes" id="UP000198725">
    <property type="component" value="Unassembled WGS sequence"/>
</dbReference>